<keyword evidence="3" id="KW-0862">Zinc</keyword>
<evidence type="ECO:0000256" key="1">
    <source>
        <dbReference type="ARBA" id="ARBA00022723"/>
    </source>
</evidence>
<evidence type="ECO:0000256" key="3">
    <source>
        <dbReference type="ARBA" id="ARBA00022833"/>
    </source>
</evidence>
<dbReference type="InterPro" id="IPR003656">
    <property type="entry name" value="Znf_BED"/>
</dbReference>
<evidence type="ECO:0000313" key="6">
    <source>
        <dbReference type="EMBL" id="CAF4473075.1"/>
    </source>
</evidence>
<keyword evidence="2 4" id="KW-0863">Zinc-finger</keyword>
<evidence type="ECO:0000256" key="4">
    <source>
        <dbReference type="PROSITE-ProRule" id="PRU00027"/>
    </source>
</evidence>
<dbReference type="GO" id="GO:0008270">
    <property type="term" value="F:zinc ion binding"/>
    <property type="evidence" value="ECO:0007669"/>
    <property type="project" value="UniProtKB-KW"/>
</dbReference>
<evidence type="ECO:0000259" key="5">
    <source>
        <dbReference type="PROSITE" id="PS50808"/>
    </source>
</evidence>
<sequence>MEELPVGNGRVSQKHDDQSIELLSSKTSSVWQYVTRNDKNFSQCALCDKRISTSNWSTTYLRQYLIEKHNKTDLILPDAQKNNKSCEVAKNVRDKLHQLALGAVIRDGLLASVDAVN</sequence>
<organism evidence="6 7">
    <name type="scientific">Rotaria socialis</name>
    <dbReference type="NCBI Taxonomy" id="392032"/>
    <lineage>
        <taxon>Eukaryota</taxon>
        <taxon>Metazoa</taxon>
        <taxon>Spiralia</taxon>
        <taxon>Gnathifera</taxon>
        <taxon>Rotifera</taxon>
        <taxon>Eurotatoria</taxon>
        <taxon>Bdelloidea</taxon>
        <taxon>Philodinida</taxon>
        <taxon>Philodinidae</taxon>
        <taxon>Rotaria</taxon>
    </lineage>
</organism>
<dbReference type="Proteomes" id="UP000663862">
    <property type="component" value="Unassembled WGS sequence"/>
</dbReference>
<dbReference type="Pfam" id="PF02892">
    <property type="entry name" value="zf-BED"/>
    <property type="match status" value="1"/>
</dbReference>
<name>A0A820TWF1_9BILA</name>
<dbReference type="EMBL" id="CAJOBQ010001278">
    <property type="protein sequence ID" value="CAF4473075.1"/>
    <property type="molecule type" value="Genomic_DNA"/>
</dbReference>
<keyword evidence="1" id="KW-0479">Metal-binding</keyword>
<reference evidence="6" key="1">
    <citation type="submission" date="2021-02" db="EMBL/GenBank/DDBJ databases">
        <authorList>
            <person name="Nowell W R."/>
        </authorList>
    </citation>
    <scope>NUCLEOTIDE SEQUENCE</scope>
</reference>
<comment type="caution">
    <text evidence="6">The sequence shown here is derived from an EMBL/GenBank/DDBJ whole genome shotgun (WGS) entry which is preliminary data.</text>
</comment>
<evidence type="ECO:0000256" key="2">
    <source>
        <dbReference type="ARBA" id="ARBA00022771"/>
    </source>
</evidence>
<dbReference type="AlphaFoldDB" id="A0A820TWF1"/>
<feature type="domain" description="BED-type" evidence="5">
    <location>
        <begin position="25"/>
        <end position="69"/>
    </location>
</feature>
<dbReference type="GO" id="GO:0003677">
    <property type="term" value="F:DNA binding"/>
    <property type="evidence" value="ECO:0007669"/>
    <property type="project" value="InterPro"/>
</dbReference>
<evidence type="ECO:0000313" key="7">
    <source>
        <dbReference type="Proteomes" id="UP000663862"/>
    </source>
</evidence>
<accession>A0A820TWF1</accession>
<dbReference type="PROSITE" id="PS50808">
    <property type="entry name" value="ZF_BED"/>
    <property type="match status" value="1"/>
</dbReference>
<protein>
    <recommendedName>
        <fullName evidence="5">BED-type domain-containing protein</fullName>
    </recommendedName>
</protein>
<gene>
    <name evidence="6" type="ORF">TSG867_LOCUS18807</name>
</gene>
<proteinExistence type="predicted"/>